<feature type="chain" id="PRO_5035831781" evidence="3">
    <location>
        <begin position="18"/>
        <end position="277"/>
    </location>
</feature>
<gene>
    <name evidence="4" type="ORF">CUNI_LOCUS4980</name>
</gene>
<evidence type="ECO:0000313" key="4">
    <source>
        <dbReference type="EMBL" id="CAG5119422.1"/>
    </source>
</evidence>
<keyword evidence="3" id="KW-0732">Signal</keyword>
<feature type="non-terminal residue" evidence="4">
    <location>
        <position position="1"/>
    </location>
</feature>
<protein>
    <submittedName>
        <fullName evidence="4">Uncharacterized protein</fullName>
    </submittedName>
</protein>
<sequence length="277" mass="30096">MLTAIICCTLLLCSAGAELLLTVTPEIVEPGITPFFTLRCSLAEYEEGNIAALALYRRSITAKPGNTTPQLVAEILGTSPTIPSLVPGFEGLTVQGQISPIEEELETYLEVVWPNPTISDLGLYSCEVTVLSETGGVTTLVEARVTSSNAVTDKLLATVLALEEQFNVLNQSVREIYAEIDNITLALDTEIRPAVESYGEVRTVENITEADVTPVRDTPTEEKTLTEDIETAETPSQPSDVELNRITEGLEELKSRLENINDTLGRINVVITSLTER</sequence>
<feature type="signal peptide" evidence="3">
    <location>
        <begin position="1"/>
        <end position="17"/>
    </location>
</feature>
<proteinExistence type="predicted"/>
<evidence type="ECO:0000256" key="1">
    <source>
        <dbReference type="SAM" id="Coils"/>
    </source>
</evidence>
<evidence type="ECO:0000256" key="2">
    <source>
        <dbReference type="SAM" id="MobiDB-lite"/>
    </source>
</evidence>
<accession>A0A8S3YUZ4</accession>
<dbReference type="AlphaFoldDB" id="A0A8S3YUZ4"/>
<keyword evidence="5" id="KW-1185">Reference proteome</keyword>
<dbReference type="Proteomes" id="UP000678393">
    <property type="component" value="Unassembled WGS sequence"/>
</dbReference>
<dbReference type="EMBL" id="CAJHNH020000709">
    <property type="protein sequence ID" value="CAG5119422.1"/>
    <property type="molecule type" value="Genomic_DNA"/>
</dbReference>
<keyword evidence="1" id="KW-0175">Coiled coil</keyword>
<evidence type="ECO:0000313" key="5">
    <source>
        <dbReference type="Proteomes" id="UP000678393"/>
    </source>
</evidence>
<feature type="coiled-coil region" evidence="1">
    <location>
        <begin position="243"/>
        <end position="270"/>
    </location>
</feature>
<name>A0A8S3YUZ4_9EUPU</name>
<dbReference type="OrthoDB" id="6145454at2759"/>
<evidence type="ECO:0000256" key="3">
    <source>
        <dbReference type="SAM" id="SignalP"/>
    </source>
</evidence>
<organism evidence="4 5">
    <name type="scientific">Candidula unifasciata</name>
    <dbReference type="NCBI Taxonomy" id="100452"/>
    <lineage>
        <taxon>Eukaryota</taxon>
        <taxon>Metazoa</taxon>
        <taxon>Spiralia</taxon>
        <taxon>Lophotrochozoa</taxon>
        <taxon>Mollusca</taxon>
        <taxon>Gastropoda</taxon>
        <taxon>Heterobranchia</taxon>
        <taxon>Euthyneura</taxon>
        <taxon>Panpulmonata</taxon>
        <taxon>Eupulmonata</taxon>
        <taxon>Stylommatophora</taxon>
        <taxon>Helicina</taxon>
        <taxon>Helicoidea</taxon>
        <taxon>Geomitridae</taxon>
        <taxon>Candidula</taxon>
    </lineage>
</organism>
<comment type="caution">
    <text evidence="4">The sequence shown here is derived from an EMBL/GenBank/DDBJ whole genome shotgun (WGS) entry which is preliminary data.</text>
</comment>
<reference evidence="4" key="1">
    <citation type="submission" date="2021-04" db="EMBL/GenBank/DDBJ databases">
        <authorList>
            <consortium name="Molecular Ecology Group"/>
        </authorList>
    </citation>
    <scope>NUCLEOTIDE SEQUENCE</scope>
</reference>
<feature type="region of interest" description="Disordered" evidence="2">
    <location>
        <begin position="216"/>
        <end position="238"/>
    </location>
</feature>